<dbReference type="EMBL" id="UINC01019233">
    <property type="protein sequence ID" value="SVA81339.1"/>
    <property type="molecule type" value="Genomic_DNA"/>
</dbReference>
<reference evidence="1" key="1">
    <citation type="submission" date="2018-05" db="EMBL/GenBank/DDBJ databases">
        <authorList>
            <person name="Lanie J.A."/>
            <person name="Ng W.-L."/>
            <person name="Kazmierczak K.M."/>
            <person name="Andrzejewski T.M."/>
            <person name="Davidsen T.M."/>
            <person name="Wayne K.J."/>
            <person name="Tettelin H."/>
            <person name="Glass J.I."/>
            <person name="Rusch D."/>
            <person name="Podicherti R."/>
            <person name="Tsui H.-C.T."/>
            <person name="Winkler M.E."/>
        </authorList>
    </citation>
    <scope>NUCLEOTIDE SEQUENCE</scope>
</reference>
<organism evidence="1">
    <name type="scientific">marine metagenome</name>
    <dbReference type="NCBI Taxonomy" id="408172"/>
    <lineage>
        <taxon>unclassified sequences</taxon>
        <taxon>metagenomes</taxon>
        <taxon>ecological metagenomes</taxon>
    </lineage>
</organism>
<sequence length="253" mass="27966">MQKLVKVFLILTLFSFGSLSYSDNHIPTFGPMEAYGCNFSENKDMDDLMRVVKEWNKYADTSGTDYSAWVLTPYYFNTSQTHDIYWIGFSSDFEEMAKASESMLTEEGIKINDKFNAVVPCDEHSLWGTEVVRAPKTGAGDGYLTISDCTLSEGANREAVLAADEKWNAYLDQQSAVGGIYRWYPGTGVSSTEFTADFLLASTTDSLQSWGKAAERNVNGGGNMVAVGLYGELMTCSDQRVYSAKNVRLSASN</sequence>
<accession>A0A381YWK6</accession>
<protein>
    <submittedName>
        <fullName evidence="1">Uncharacterized protein</fullName>
    </submittedName>
</protein>
<evidence type="ECO:0000313" key="1">
    <source>
        <dbReference type="EMBL" id="SVA81339.1"/>
    </source>
</evidence>
<dbReference type="AlphaFoldDB" id="A0A381YWK6"/>
<gene>
    <name evidence="1" type="ORF">METZ01_LOCUS134193</name>
</gene>
<proteinExistence type="predicted"/>
<name>A0A381YWK6_9ZZZZ</name>